<dbReference type="InterPro" id="IPR036188">
    <property type="entry name" value="FAD/NAD-bd_sf"/>
</dbReference>
<gene>
    <name evidence="3" type="ORF">STAFG_1899</name>
</gene>
<evidence type="ECO:0000313" key="3">
    <source>
        <dbReference type="EMBL" id="EPJ41031.1"/>
    </source>
</evidence>
<dbReference type="Proteomes" id="UP000015001">
    <property type="component" value="Unassembled WGS sequence"/>
</dbReference>
<dbReference type="SUPFAM" id="SSF51905">
    <property type="entry name" value="FAD/NAD(P)-binding domain"/>
    <property type="match status" value="1"/>
</dbReference>
<dbReference type="PATRIC" id="fig|1283301.3.peg.1876"/>
<dbReference type="GO" id="GO:0016491">
    <property type="term" value="F:oxidoreductase activity"/>
    <property type="evidence" value="ECO:0007669"/>
    <property type="project" value="UniProtKB-KW"/>
</dbReference>
<dbReference type="PROSITE" id="PS51257">
    <property type="entry name" value="PROKAR_LIPOPROTEIN"/>
    <property type="match status" value="1"/>
</dbReference>
<name>S4MVV2_9ACTN</name>
<dbReference type="RefSeq" id="WP_020270884.1">
    <property type="nucleotide sequence ID" value="NZ_KE354088.1"/>
</dbReference>
<dbReference type="GO" id="GO:0005737">
    <property type="term" value="C:cytoplasm"/>
    <property type="evidence" value="ECO:0007669"/>
    <property type="project" value="TreeGrafter"/>
</dbReference>
<dbReference type="Gene3D" id="3.50.50.60">
    <property type="entry name" value="FAD/NAD(P)-binding domain"/>
    <property type="match status" value="1"/>
</dbReference>
<proteinExistence type="predicted"/>
<dbReference type="PANTHER" id="PTHR13847">
    <property type="entry name" value="SARCOSINE DEHYDROGENASE-RELATED"/>
    <property type="match status" value="1"/>
</dbReference>
<sequence length="211" mass="22195">MAGIRIAVVGAGIIGCLVARELAARAPHATITVLDRDAIGSGASRRSAGLHLPRGATERLRAMTRYSQDYYDRLRHERPTLPIHPTAVSVVSATADDRAVRETYLAGAEPVRAEHRDLPAVGIPADASVWRVSGGHHTVVHDLTCALARDLRSRVDFREGVAVTAVQPGSGGVVLRLSTGDTLTADRVVLAPGPWTADPALAPFAAPSGAR</sequence>
<dbReference type="AlphaFoldDB" id="S4MVV2"/>
<dbReference type="Pfam" id="PF01266">
    <property type="entry name" value="DAO"/>
    <property type="match status" value="1"/>
</dbReference>
<feature type="domain" description="FAD dependent oxidoreductase" evidence="2">
    <location>
        <begin position="5"/>
        <end position="200"/>
    </location>
</feature>
<dbReference type="EMBL" id="AOPY01001343">
    <property type="protein sequence ID" value="EPJ41031.1"/>
    <property type="molecule type" value="Genomic_DNA"/>
</dbReference>
<dbReference type="PANTHER" id="PTHR13847:SF289">
    <property type="entry name" value="GLYCINE OXIDASE"/>
    <property type="match status" value="1"/>
</dbReference>
<evidence type="ECO:0000256" key="1">
    <source>
        <dbReference type="ARBA" id="ARBA00023002"/>
    </source>
</evidence>
<dbReference type="InterPro" id="IPR006076">
    <property type="entry name" value="FAD-dep_OxRdtase"/>
</dbReference>
<dbReference type="HOGENOM" id="CLU_1304254_0_0_11"/>
<keyword evidence="1" id="KW-0560">Oxidoreductase</keyword>
<evidence type="ECO:0000313" key="4">
    <source>
        <dbReference type="Proteomes" id="UP000015001"/>
    </source>
</evidence>
<accession>S4MVV2</accession>
<organism evidence="3 4">
    <name type="scientific">Streptomyces afghaniensis 772</name>
    <dbReference type="NCBI Taxonomy" id="1283301"/>
    <lineage>
        <taxon>Bacteria</taxon>
        <taxon>Bacillati</taxon>
        <taxon>Actinomycetota</taxon>
        <taxon>Actinomycetes</taxon>
        <taxon>Kitasatosporales</taxon>
        <taxon>Streptomycetaceae</taxon>
        <taxon>Streptomyces</taxon>
    </lineage>
</organism>
<dbReference type="Gene3D" id="3.30.9.10">
    <property type="entry name" value="D-Amino Acid Oxidase, subunit A, domain 2"/>
    <property type="match status" value="1"/>
</dbReference>
<protein>
    <recommendedName>
        <fullName evidence="2">FAD dependent oxidoreductase domain-containing protein</fullName>
    </recommendedName>
</protein>
<reference evidence="3 4" key="1">
    <citation type="submission" date="2013-02" db="EMBL/GenBank/DDBJ databases">
        <title>Draft Genome Sequence of Streptomyces afghaniensis, Which Produces Compounds of the Julimycin B-Complex.</title>
        <authorList>
            <person name="Gruening B.A."/>
            <person name="Praeg A."/>
            <person name="Erxleben A."/>
            <person name="Guenther S."/>
            <person name="Fiedler H.-P."/>
            <person name="Goodfellow M."/>
            <person name="Mueller M."/>
        </authorList>
    </citation>
    <scope>NUCLEOTIDE SEQUENCE [LARGE SCALE GENOMIC DNA]</scope>
    <source>
        <strain evidence="3 4">772</strain>
    </source>
</reference>
<evidence type="ECO:0000259" key="2">
    <source>
        <dbReference type="Pfam" id="PF01266"/>
    </source>
</evidence>
<comment type="caution">
    <text evidence="3">The sequence shown here is derived from an EMBL/GenBank/DDBJ whole genome shotgun (WGS) entry which is preliminary data.</text>
</comment>
<keyword evidence="4" id="KW-1185">Reference proteome</keyword>